<proteinExistence type="predicted"/>
<dbReference type="RefSeq" id="WP_409355776.1">
    <property type="nucleotide sequence ID" value="NZ_JBJXVJ010000001.1"/>
</dbReference>
<feature type="chain" id="PRO_5045263386" evidence="1">
    <location>
        <begin position="19"/>
        <end position="97"/>
    </location>
</feature>
<dbReference type="Proteomes" id="UP001634154">
    <property type="component" value="Unassembled WGS sequence"/>
</dbReference>
<keyword evidence="3" id="KW-1185">Reference proteome</keyword>
<feature type="signal peptide" evidence="1">
    <location>
        <begin position="1"/>
        <end position="18"/>
    </location>
</feature>
<protein>
    <submittedName>
        <fullName evidence="2">Uncharacterized protein</fullName>
    </submittedName>
</protein>
<accession>A0ABW9JYK9</accession>
<evidence type="ECO:0000313" key="2">
    <source>
        <dbReference type="EMBL" id="MFN1216078.1"/>
    </source>
</evidence>
<evidence type="ECO:0000313" key="3">
    <source>
        <dbReference type="Proteomes" id="UP001634154"/>
    </source>
</evidence>
<name>A0ABW9JYK9_9FLAO</name>
<organism evidence="2 3">
    <name type="scientific">Chryseobacterium kwangjuense</name>
    <dbReference type="NCBI Taxonomy" id="267125"/>
    <lineage>
        <taxon>Bacteria</taxon>
        <taxon>Pseudomonadati</taxon>
        <taxon>Bacteroidota</taxon>
        <taxon>Flavobacteriia</taxon>
        <taxon>Flavobacteriales</taxon>
        <taxon>Weeksellaceae</taxon>
        <taxon>Chryseobacterium group</taxon>
        <taxon>Chryseobacterium</taxon>
    </lineage>
</organism>
<keyword evidence="1" id="KW-0732">Signal</keyword>
<gene>
    <name evidence="2" type="ORF">ACKW6Q_03740</name>
</gene>
<evidence type="ECO:0000256" key="1">
    <source>
        <dbReference type="SAM" id="SignalP"/>
    </source>
</evidence>
<dbReference type="EMBL" id="JBJXVJ010000001">
    <property type="protein sequence ID" value="MFN1216078.1"/>
    <property type="molecule type" value="Genomic_DNA"/>
</dbReference>
<sequence length="97" mass="10467">MKKIILLAAFGAAGIMGAKETVENKIESKERAGATVQLCGVMVTYYNAEGQPYGQQWFTSDQPTLTACMAYQASVIADLKAKGFDVRQPTEVSTDVN</sequence>
<reference evidence="2 3" key="1">
    <citation type="submission" date="2024-12" db="EMBL/GenBank/DDBJ databases">
        <title>Draft genome sequence of Chryseobacterium kwangjuense AG447.</title>
        <authorList>
            <person name="Cheptsov V.S."/>
            <person name="Belov A."/>
            <person name="Zavarzina A.G."/>
        </authorList>
    </citation>
    <scope>NUCLEOTIDE SEQUENCE [LARGE SCALE GENOMIC DNA]</scope>
    <source>
        <strain evidence="2 3">AG447</strain>
    </source>
</reference>
<comment type="caution">
    <text evidence="2">The sequence shown here is derived from an EMBL/GenBank/DDBJ whole genome shotgun (WGS) entry which is preliminary data.</text>
</comment>